<sequence>MIEGRFLPHFFRATAPVPDRLYHVGILRPKQVGPDVNATTRFRSIAQRALLFGV</sequence>
<organism evidence="1">
    <name type="scientific">Agrobacterium tumefaciens</name>
    <dbReference type="NCBI Taxonomy" id="358"/>
    <lineage>
        <taxon>Bacteria</taxon>
        <taxon>Pseudomonadati</taxon>
        <taxon>Pseudomonadota</taxon>
        <taxon>Alphaproteobacteria</taxon>
        <taxon>Hyphomicrobiales</taxon>
        <taxon>Rhizobiaceae</taxon>
        <taxon>Rhizobium/Agrobacterium group</taxon>
        <taxon>Agrobacterium</taxon>
        <taxon>Agrobacterium tumefaciens complex</taxon>
    </lineage>
</organism>
<dbReference type="AlphaFoldDB" id="K7WUH9"/>
<dbReference type="EMBL" id="JX683454">
    <property type="protein sequence ID" value="AFX65599.1"/>
    <property type="molecule type" value="Genomic_DNA"/>
</dbReference>
<reference evidence="1" key="1">
    <citation type="journal article" date="2014" name="J. Bacteriol.">
        <title>Quorum-dependent mannopine-inducible conjugative transfer of an Agrobacterium opine-catabolic plasmid.</title>
        <authorList>
            <person name="Wetzel M.E."/>
            <person name="Kim K.S."/>
            <person name="Miller M."/>
            <person name="Olsen G.J."/>
            <person name="Farrand S.K."/>
        </authorList>
    </citation>
    <scope>NUCLEOTIDE SEQUENCE</scope>
    <source>
        <strain evidence="1">F64/95</strain>
        <plasmid evidence="1">pAoF64/95</plasmid>
    </source>
</reference>
<proteinExistence type="predicted"/>
<accession>K7WUH9</accession>
<protein>
    <submittedName>
        <fullName evidence="1">Uncharacterized protein</fullName>
    </submittedName>
</protein>
<name>K7WUH9_AGRTU</name>
<evidence type="ECO:0000313" key="1">
    <source>
        <dbReference type="EMBL" id="AFX65599.1"/>
    </source>
</evidence>
<geneLocation type="plasmid" evidence="1">
    <name>pAoF64/95</name>
</geneLocation>
<keyword evidence="1" id="KW-0614">Plasmid</keyword>